<dbReference type="AlphaFoldDB" id="A0A9X0A111"/>
<evidence type="ECO:0000313" key="2">
    <source>
        <dbReference type="Proteomes" id="UP001163046"/>
    </source>
</evidence>
<name>A0A9X0A111_9CNID</name>
<sequence>MSEATDMVQCFPCDSCNPEELKECVKEKHKMFHCQNVQEDQGAFCIFNYNLSGLCLPHSVCLCWWPGGISQQGFSQYCFITRLEPSSCL</sequence>
<dbReference type="EMBL" id="MU825408">
    <property type="protein sequence ID" value="KAJ7391130.1"/>
    <property type="molecule type" value="Genomic_DNA"/>
</dbReference>
<evidence type="ECO:0000313" key="1">
    <source>
        <dbReference type="EMBL" id="KAJ7391130.1"/>
    </source>
</evidence>
<proteinExistence type="predicted"/>
<accession>A0A9X0A111</accession>
<dbReference type="Proteomes" id="UP001163046">
    <property type="component" value="Unassembled WGS sequence"/>
</dbReference>
<protein>
    <submittedName>
        <fullName evidence="1">Uncharacterized protein</fullName>
    </submittedName>
</protein>
<organism evidence="1 2">
    <name type="scientific">Desmophyllum pertusum</name>
    <dbReference type="NCBI Taxonomy" id="174260"/>
    <lineage>
        <taxon>Eukaryota</taxon>
        <taxon>Metazoa</taxon>
        <taxon>Cnidaria</taxon>
        <taxon>Anthozoa</taxon>
        <taxon>Hexacorallia</taxon>
        <taxon>Scleractinia</taxon>
        <taxon>Caryophylliina</taxon>
        <taxon>Caryophylliidae</taxon>
        <taxon>Desmophyllum</taxon>
    </lineage>
</organism>
<comment type="caution">
    <text evidence="1">The sequence shown here is derived from an EMBL/GenBank/DDBJ whole genome shotgun (WGS) entry which is preliminary data.</text>
</comment>
<reference evidence="1" key="1">
    <citation type="submission" date="2023-01" db="EMBL/GenBank/DDBJ databases">
        <title>Genome assembly of the deep-sea coral Lophelia pertusa.</title>
        <authorList>
            <person name="Herrera S."/>
            <person name="Cordes E."/>
        </authorList>
    </citation>
    <scope>NUCLEOTIDE SEQUENCE</scope>
    <source>
        <strain evidence="1">USNM1676648</strain>
        <tissue evidence="1">Polyp</tissue>
    </source>
</reference>
<keyword evidence="2" id="KW-1185">Reference proteome</keyword>
<dbReference type="OrthoDB" id="6020371at2759"/>
<gene>
    <name evidence="1" type="ORF">OS493_020155</name>
</gene>